<dbReference type="PANTHER" id="PTHR11895:SF76">
    <property type="entry name" value="INDOLEACETAMIDE HYDROLASE"/>
    <property type="match status" value="1"/>
</dbReference>
<feature type="domain" description="Amidase" evidence="3">
    <location>
        <begin position="45"/>
        <end position="477"/>
    </location>
</feature>
<dbReference type="Pfam" id="PF01425">
    <property type="entry name" value="Amidase"/>
    <property type="match status" value="1"/>
</dbReference>
<dbReference type="InterPro" id="IPR000120">
    <property type="entry name" value="Amidase"/>
</dbReference>
<dbReference type="Gene3D" id="3.90.1300.10">
    <property type="entry name" value="Amidase signature (AS) domain"/>
    <property type="match status" value="1"/>
</dbReference>
<keyword evidence="5" id="KW-1185">Reference proteome</keyword>
<name>A0ABU1DEY4_9HYPH</name>
<evidence type="ECO:0000259" key="3">
    <source>
        <dbReference type="Pfam" id="PF01425"/>
    </source>
</evidence>
<comment type="caution">
    <text evidence="4">The sequence shown here is derived from an EMBL/GenBank/DDBJ whole genome shotgun (WGS) entry which is preliminary data.</text>
</comment>
<evidence type="ECO:0000313" key="5">
    <source>
        <dbReference type="Proteomes" id="UP001181622"/>
    </source>
</evidence>
<dbReference type="PROSITE" id="PS00571">
    <property type="entry name" value="AMIDASES"/>
    <property type="match status" value="1"/>
</dbReference>
<dbReference type="NCBIfam" id="NF005686">
    <property type="entry name" value="PRK07486.1"/>
    <property type="match status" value="1"/>
</dbReference>
<dbReference type="InterPro" id="IPR020556">
    <property type="entry name" value="Amidase_CS"/>
</dbReference>
<dbReference type="EMBL" id="JADBEO010000013">
    <property type="protein sequence ID" value="MDR4306610.1"/>
    <property type="molecule type" value="Genomic_DNA"/>
</dbReference>
<proteinExistence type="predicted"/>
<protein>
    <recommendedName>
        <fullName evidence="2">Indoleacetamide hydrolase</fullName>
    </recommendedName>
</protein>
<dbReference type="SUPFAM" id="SSF75304">
    <property type="entry name" value="Amidase signature (AS) enzymes"/>
    <property type="match status" value="1"/>
</dbReference>
<organism evidence="4 5">
    <name type="scientific">Chelatococcus sambhunathii</name>
    <dbReference type="NCBI Taxonomy" id="363953"/>
    <lineage>
        <taxon>Bacteria</taxon>
        <taxon>Pseudomonadati</taxon>
        <taxon>Pseudomonadota</taxon>
        <taxon>Alphaproteobacteria</taxon>
        <taxon>Hyphomicrobiales</taxon>
        <taxon>Chelatococcaceae</taxon>
        <taxon>Chelatococcus</taxon>
    </lineage>
</organism>
<dbReference type="InterPro" id="IPR036928">
    <property type="entry name" value="AS_sf"/>
</dbReference>
<accession>A0ABU1DEY4</accession>
<dbReference type="InterPro" id="IPR023631">
    <property type="entry name" value="Amidase_dom"/>
</dbReference>
<dbReference type="Proteomes" id="UP001181622">
    <property type="component" value="Unassembled WGS sequence"/>
</dbReference>
<reference evidence="4" key="1">
    <citation type="submission" date="2020-10" db="EMBL/GenBank/DDBJ databases">
        <authorList>
            <person name="Abbas A."/>
            <person name="Razzaq R."/>
            <person name="Waqas M."/>
            <person name="Abbas N."/>
            <person name="Nielsen T.K."/>
            <person name="Hansen L.H."/>
            <person name="Hussain S."/>
            <person name="Shahid M."/>
        </authorList>
    </citation>
    <scope>NUCLEOTIDE SEQUENCE</scope>
    <source>
        <strain evidence="4">S14</strain>
    </source>
</reference>
<sequence length="491" mass="52196">MTVFRPAFAPDGALVAPDVEIPELCRNGAARLSRMLRAGEVSSIEVVEAFLGQIDRVNPTRNAIVTLRERDGILAEAKAADEARVAGKDTGPLAGLPVAFKDLQPTKGLRTTFGSPIFAEFVPGEDSLTVQRVKAAGAIVIGKTNTPEFGLGSHTYNTVFGRTRNAFDPALSAGGSSGGAAVSVALGMLPVADGSDFGGSLRNPGAFNNVFGFRPSLGRVPNVPAKDAFYGSFSTDGPIARTVKDLALMLSVMAGYDPRSPLASGDEGFRYEDRLDGAEALRPKVAWLGDLGGRLPTEPGVIEICEAALAAMEPAGWRTEAVTPDFDFAALWKSFVTLRGVAALVSHGPYRDAPEQYAKLKPEMQWEIESAARLSADDVAAAMLTRSRWRETALALLQNFDVLALPTAQVFPFPVEWDWPKEIAGRAMDSYHRWFEVAAPGSLTGFPVVNVPAGFAADGRPMGVQLIGRPRADLDLLRIAAAYEAAAPRAA</sequence>
<evidence type="ECO:0000256" key="2">
    <source>
        <dbReference type="ARBA" id="ARBA00021874"/>
    </source>
</evidence>
<gene>
    <name evidence="4" type="ORF">IHQ68_08265</name>
</gene>
<evidence type="ECO:0000256" key="1">
    <source>
        <dbReference type="ARBA" id="ARBA00003871"/>
    </source>
</evidence>
<keyword evidence="4" id="KW-0378">Hydrolase</keyword>
<comment type="function">
    <text evidence="1">Hydrolyzes indole-3-acetamide (IAM) into indole-3-acetic acid (IAA).</text>
</comment>
<evidence type="ECO:0000313" key="4">
    <source>
        <dbReference type="EMBL" id="MDR4306610.1"/>
    </source>
</evidence>
<dbReference type="GO" id="GO:0004040">
    <property type="term" value="F:amidase activity"/>
    <property type="evidence" value="ECO:0007669"/>
    <property type="project" value="UniProtKB-EC"/>
</dbReference>
<dbReference type="RefSeq" id="WP_309390646.1">
    <property type="nucleotide sequence ID" value="NZ_JADBEO010000013.1"/>
</dbReference>
<dbReference type="PANTHER" id="PTHR11895">
    <property type="entry name" value="TRANSAMIDASE"/>
    <property type="match status" value="1"/>
</dbReference>